<comment type="similarity">
    <text evidence="3">Belongs to the intermediate filament family.</text>
</comment>
<dbReference type="GeneID" id="114858538"/>
<name>A0A9W2XXS9_BETSP</name>
<dbReference type="InterPro" id="IPR003054">
    <property type="entry name" value="Keratin_II"/>
</dbReference>
<evidence type="ECO:0000259" key="6">
    <source>
        <dbReference type="PROSITE" id="PS51842"/>
    </source>
</evidence>
<dbReference type="PANTHER" id="PTHR45616">
    <property type="entry name" value="GATA-TYPE DOMAIN-CONTAINING PROTEIN"/>
    <property type="match status" value="1"/>
</dbReference>
<dbReference type="GO" id="GO:0045109">
    <property type="term" value="P:intermediate filament organization"/>
    <property type="evidence" value="ECO:0007669"/>
    <property type="project" value="TreeGrafter"/>
</dbReference>
<dbReference type="Pfam" id="PF00038">
    <property type="entry name" value="Filament"/>
    <property type="match status" value="1"/>
</dbReference>
<proteinExistence type="inferred from homology"/>
<evidence type="ECO:0000313" key="9">
    <source>
        <dbReference type="RefSeq" id="XP_055366461.1"/>
    </source>
</evidence>
<dbReference type="RefSeq" id="XP_055366462.1">
    <property type="nucleotide sequence ID" value="XM_055510487.1"/>
</dbReference>
<dbReference type="Gene3D" id="1.20.5.500">
    <property type="entry name" value="Single helix bin"/>
    <property type="match status" value="1"/>
</dbReference>
<dbReference type="InterPro" id="IPR032444">
    <property type="entry name" value="Keratin_2_head"/>
</dbReference>
<dbReference type="SUPFAM" id="SSF64593">
    <property type="entry name" value="Intermediate filament protein, coiled coil region"/>
    <property type="match status" value="2"/>
</dbReference>
<dbReference type="Proteomes" id="UP000515150">
    <property type="component" value="Chromosome 7"/>
</dbReference>
<dbReference type="GO" id="GO:0031424">
    <property type="term" value="P:keratinization"/>
    <property type="evidence" value="ECO:0007669"/>
    <property type="project" value="TreeGrafter"/>
</dbReference>
<dbReference type="PROSITE" id="PS51842">
    <property type="entry name" value="IF_ROD_2"/>
    <property type="match status" value="1"/>
</dbReference>
<evidence type="ECO:0000313" key="10">
    <source>
        <dbReference type="RefSeq" id="XP_055366462.1"/>
    </source>
</evidence>
<protein>
    <submittedName>
        <fullName evidence="8 9">Keratin, type II cytoskeletal cochleal-like</fullName>
    </submittedName>
</protein>
<dbReference type="GO" id="GO:0005615">
    <property type="term" value="C:extracellular space"/>
    <property type="evidence" value="ECO:0007669"/>
    <property type="project" value="TreeGrafter"/>
</dbReference>
<dbReference type="AlphaFoldDB" id="A0A9W2XXS9"/>
<evidence type="ECO:0000313" key="7">
    <source>
        <dbReference type="Proteomes" id="UP000515150"/>
    </source>
</evidence>
<accession>A0A9W2XXS9</accession>
<reference evidence="8 9" key="1">
    <citation type="submission" date="2025-04" db="UniProtKB">
        <authorList>
            <consortium name="RefSeq"/>
        </authorList>
    </citation>
    <scope>IDENTIFICATION</scope>
</reference>
<keyword evidence="2 4" id="KW-0175">Coiled coil</keyword>
<dbReference type="Gene3D" id="1.20.5.170">
    <property type="match status" value="1"/>
</dbReference>
<dbReference type="PRINTS" id="PR01276">
    <property type="entry name" value="TYPE2KERATIN"/>
</dbReference>
<evidence type="ECO:0000256" key="4">
    <source>
        <dbReference type="SAM" id="Coils"/>
    </source>
</evidence>
<evidence type="ECO:0000256" key="3">
    <source>
        <dbReference type="ARBA" id="ARBA00061646"/>
    </source>
</evidence>
<dbReference type="KEGG" id="bspl:114858538"/>
<feature type="coiled-coil region" evidence="4">
    <location>
        <begin position="100"/>
        <end position="250"/>
    </location>
</feature>
<evidence type="ECO:0000256" key="2">
    <source>
        <dbReference type="ARBA" id="ARBA00023054"/>
    </source>
</evidence>
<dbReference type="FunFam" id="1.20.5.1160:FF:000001">
    <property type="entry name" value="Keratin type II"/>
    <property type="match status" value="1"/>
</dbReference>
<dbReference type="RefSeq" id="XP_055366460.1">
    <property type="nucleotide sequence ID" value="XM_055510485.1"/>
</dbReference>
<dbReference type="FunFam" id="1.20.5.500:FF:000001">
    <property type="entry name" value="Type II keratin 23"/>
    <property type="match status" value="1"/>
</dbReference>
<dbReference type="PANTHER" id="PTHR45616:SF9">
    <property type="entry name" value="KERATIN, TYPE II CYTOSKELETAL 8-RELATED"/>
    <property type="match status" value="1"/>
</dbReference>
<gene>
    <name evidence="8 9 10" type="primary">LOC114858538</name>
</gene>
<keyword evidence="7" id="KW-1185">Reference proteome</keyword>
<organism evidence="7 9">
    <name type="scientific">Betta splendens</name>
    <name type="common">Siamese fighting fish</name>
    <dbReference type="NCBI Taxonomy" id="158456"/>
    <lineage>
        <taxon>Eukaryota</taxon>
        <taxon>Metazoa</taxon>
        <taxon>Chordata</taxon>
        <taxon>Craniata</taxon>
        <taxon>Vertebrata</taxon>
        <taxon>Euteleostomi</taxon>
        <taxon>Actinopterygii</taxon>
        <taxon>Neopterygii</taxon>
        <taxon>Teleostei</taxon>
        <taxon>Neoteleostei</taxon>
        <taxon>Acanthomorphata</taxon>
        <taxon>Anabantaria</taxon>
        <taxon>Anabantiformes</taxon>
        <taxon>Anabantoidei</taxon>
        <taxon>Osphronemidae</taxon>
        <taxon>Betta</taxon>
    </lineage>
</organism>
<dbReference type="SMART" id="SM01391">
    <property type="entry name" value="Filament"/>
    <property type="match status" value="1"/>
</dbReference>
<dbReference type="OrthoDB" id="2441647at2759"/>
<evidence type="ECO:0000256" key="5">
    <source>
        <dbReference type="SAM" id="MobiDB-lite"/>
    </source>
</evidence>
<dbReference type="Pfam" id="PF16208">
    <property type="entry name" value="Keratin_2_head"/>
    <property type="match status" value="1"/>
</dbReference>
<dbReference type="Gene3D" id="1.20.5.1160">
    <property type="entry name" value="Vasodilator-stimulated phosphoprotein"/>
    <property type="match status" value="1"/>
</dbReference>
<sequence length="452" mass="51276">MHKGPEPPAEPCILFLPSNLPLSAAMSIKVKPNNQARPYAASRNFSSMSMGSLSRPRTSSGINQGGPITSVTINKDLLTPLKIEIDPSIQTVRTQEKEQIKSLNNRFISFIEQVRSLEQQNQMLETKWKLLQGQTAADSTIEPMMKLYIANLQKQLQGISNEGSKLDAEQKAMHNMVDEYKTKYEQELNRRNDLENEFVVLKKDVDASYLSKVDLEEMMSALSDEVEFLKRLYNEELRELQESMKETSVVLQMDNSRDLAMDQIIDCIKAQYEEIAAQSRQEAESWYKNKFDQMTVTAEQHNRELRSTKAQVNELRRRIKMLQGEISTAKAQCTNLQQQIDGAEASGELAVKDGKARIRDLEVAQQEAKQTMTRQVRQYHDLMNVKMALDIEISTYSELLLGEEGRIGQDSVVSVRTVPTTSSAVVQVDSGSQRKLNAVVIKTVETQNRSYN</sequence>
<keyword evidence="1" id="KW-0403">Intermediate filament</keyword>
<feature type="region of interest" description="Disordered" evidence="5">
    <location>
        <begin position="47"/>
        <end position="66"/>
    </location>
</feature>
<evidence type="ECO:0000313" key="8">
    <source>
        <dbReference type="RefSeq" id="XP_055366460.1"/>
    </source>
</evidence>
<dbReference type="InterPro" id="IPR039008">
    <property type="entry name" value="IF_rod_dom"/>
</dbReference>
<feature type="domain" description="IF rod" evidence="6">
    <location>
        <begin position="96"/>
        <end position="407"/>
    </location>
</feature>
<evidence type="ECO:0000256" key="1">
    <source>
        <dbReference type="ARBA" id="ARBA00022754"/>
    </source>
</evidence>
<feature type="coiled-coil region" evidence="4">
    <location>
        <begin position="298"/>
        <end position="346"/>
    </location>
</feature>
<dbReference type="GO" id="GO:0045095">
    <property type="term" value="C:keratin filament"/>
    <property type="evidence" value="ECO:0007669"/>
    <property type="project" value="InterPro"/>
</dbReference>
<dbReference type="RefSeq" id="XP_055366461.1">
    <property type="nucleotide sequence ID" value="XM_055510486.1"/>
</dbReference>
<dbReference type="GO" id="GO:0030280">
    <property type="term" value="F:structural constituent of skin epidermis"/>
    <property type="evidence" value="ECO:0007669"/>
    <property type="project" value="TreeGrafter"/>
</dbReference>